<dbReference type="InterPro" id="IPR003717">
    <property type="entry name" value="RecO"/>
</dbReference>
<dbReference type="HOGENOM" id="CLU_099798_0_0_9"/>
<keyword evidence="2" id="KW-1185">Reference proteome</keyword>
<dbReference type="eggNOG" id="COG1381">
    <property type="taxonomic scope" value="Bacteria"/>
</dbReference>
<gene>
    <name evidence="1" type="ORF">HMPREF1983_00504</name>
</gene>
<dbReference type="InterPro" id="IPR037278">
    <property type="entry name" value="ARFGAP/RecO"/>
</dbReference>
<dbReference type="Proteomes" id="UP000016637">
    <property type="component" value="Unassembled WGS sequence"/>
</dbReference>
<dbReference type="PANTHER" id="PTHR33991">
    <property type="entry name" value="DNA REPAIR PROTEIN RECO"/>
    <property type="match status" value="1"/>
</dbReference>
<dbReference type="SUPFAM" id="SSF57863">
    <property type="entry name" value="ArfGap/RecO-like zinc finger"/>
    <property type="match status" value="1"/>
</dbReference>
<proteinExistence type="predicted"/>
<reference evidence="1 2" key="1">
    <citation type="submission" date="2013-08" db="EMBL/GenBank/DDBJ databases">
        <authorList>
            <person name="Weinstock G."/>
            <person name="Sodergren E."/>
            <person name="Wylie T."/>
            <person name="Fulton L."/>
            <person name="Fulton R."/>
            <person name="Fronick C."/>
            <person name="O'Laughlin M."/>
            <person name="Godfrey J."/>
            <person name="Miner T."/>
            <person name="Herter B."/>
            <person name="Appelbaum E."/>
            <person name="Cordes M."/>
            <person name="Lek S."/>
            <person name="Wollam A."/>
            <person name="Pepin K.H."/>
            <person name="Palsikar V.B."/>
            <person name="Mitreva M."/>
            <person name="Wilson R.K."/>
        </authorList>
    </citation>
    <scope>NUCLEOTIDE SEQUENCE [LARGE SCALE GENOMIC DNA]</scope>
    <source>
        <strain evidence="1 2">ATCC 700627</strain>
    </source>
</reference>
<dbReference type="PATRIC" id="fig|1321820.3.peg.495"/>
<comment type="caution">
    <text evidence="1">The sequence shown here is derived from an EMBL/GenBank/DDBJ whole genome shotgun (WGS) entry which is preliminary data.</text>
</comment>
<dbReference type="GO" id="GO:0043590">
    <property type="term" value="C:bacterial nucleoid"/>
    <property type="evidence" value="ECO:0007669"/>
    <property type="project" value="TreeGrafter"/>
</dbReference>
<dbReference type="PANTHER" id="PTHR33991:SF1">
    <property type="entry name" value="DNA REPAIR PROTEIN RECO"/>
    <property type="match status" value="1"/>
</dbReference>
<sequence length="243" mass="28884">MMSLTRNNHVTGIIIKKIKYRDYHEILHVLTEHGCVESFFYENVYKNKKKSKVNIPYKVLINYFPTGGMNKIITLEIENIYNTIIYDVMKNAYVTNIIEYITYSNDTYLNIYKLLSKCLDYINHNISERLVTIYCLINLLKIHGFNFKYQKTDLDYVAYSFRYSIFVDKNHLDQGCYTITNSLVKLVYYFSIKPINFLEALDINDRELVSLFEFCNLLFKEYVGIETKSYPKIIELEKLLNSI</sequence>
<evidence type="ECO:0000313" key="2">
    <source>
        <dbReference type="Proteomes" id="UP000016637"/>
    </source>
</evidence>
<dbReference type="EMBL" id="AWVP01000025">
    <property type="protein sequence ID" value="ERK59561.1"/>
    <property type="molecule type" value="Genomic_DNA"/>
</dbReference>
<dbReference type="GO" id="GO:0006310">
    <property type="term" value="P:DNA recombination"/>
    <property type="evidence" value="ECO:0007669"/>
    <property type="project" value="InterPro"/>
</dbReference>
<dbReference type="GO" id="GO:0006302">
    <property type="term" value="P:double-strand break repair"/>
    <property type="evidence" value="ECO:0007669"/>
    <property type="project" value="TreeGrafter"/>
</dbReference>
<protein>
    <submittedName>
        <fullName evidence="1">DNA repair protein RecO</fullName>
    </submittedName>
</protein>
<evidence type="ECO:0000313" key="1">
    <source>
        <dbReference type="EMBL" id="ERK59561.1"/>
    </source>
</evidence>
<dbReference type="AlphaFoldDB" id="U2QSR9"/>
<organism evidence="1 2">
    <name type="scientific">Gemella bergeri ATCC 700627</name>
    <dbReference type="NCBI Taxonomy" id="1321820"/>
    <lineage>
        <taxon>Bacteria</taxon>
        <taxon>Bacillati</taxon>
        <taxon>Bacillota</taxon>
        <taxon>Bacilli</taxon>
        <taxon>Bacillales</taxon>
        <taxon>Gemellaceae</taxon>
        <taxon>Gemella</taxon>
    </lineage>
</organism>
<dbReference type="NCBIfam" id="TIGR00613">
    <property type="entry name" value="reco"/>
    <property type="match status" value="1"/>
</dbReference>
<dbReference type="Pfam" id="PF02565">
    <property type="entry name" value="RecO_C"/>
    <property type="match status" value="1"/>
</dbReference>
<name>U2QSR9_9BACL</name>
<accession>U2QSR9</accession>